<reference evidence="1" key="1">
    <citation type="submission" date="2020-04" db="EMBL/GenBank/DDBJ databases">
        <authorList>
            <person name="Chiriac C."/>
            <person name="Salcher M."/>
            <person name="Ghai R."/>
            <person name="Kavagutti S V."/>
        </authorList>
    </citation>
    <scope>NUCLEOTIDE SEQUENCE</scope>
</reference>
<dbReference type="EMBL" id="LR796733">
    <property type="protein sequence ID" value="CAB4162120.1"/>
    <property type="molecule type" value="Genomic_DNA"/>
</dbReference>
<proteinExistence type="predicted"/>
<gene>
    <name evidence="1" type="ORF">UFOVP778_29</name>
</gene>
<protein>
    <submittedName>
        <fullName evidence="1">Uncharacterized protein</fullName>
    </submittedName>
</protein>
<accession>A0A6J5NQS2</accession>
<organism evidence="1">
    <name type="scientific">uncultured Caudovirales phage</name>
    <dbReference type="NCBI Taxonomy" id="2100421"/>
    <lineage>
        <taxon>Viruses</taxon>
        <taxon>Duplodnaviria</taxon>
        <taxon>Heunggongvirae</taxon>
        <taxon>Uroviricota</taxon>
        <taxon>Caudoviricetes</taxon>
        <taxon>Peduoviridae</taxon>
        <taxon>Maltschvirus</taxon>
        <taxon>Maltschvirus maltsch</taxon>
    </lineage>
</organism>
<sequence>MKKSISSLEWFGKAKFHYIVKRDSYEVYRCTSVMKDQNDVLETLIDRFKADSGVVRIFCNGIEIKVLNKLKMGRKPKYHWSNPS</sequence>
<name>A0A6J5NQS2_9CAUD</name>
<evidence type="ECO:0000313" key="1">
    <source>
        <dbReference type="EMBL" id="CAB4162120.1"/>
    </source>
</evidence>